<dbReference type="AlphaFoldDB" id="A0A6M0JYH5"/>
<dbReference type="RefSeq" id="WP_164451205.1">
    <property type="nucleotide sequence ID" value="NZ_JAAIJQ010000009.1"/>
</dbReference>
<feature type="domain" description="CBS" evidence="3">
    <location>
        <begin position="1"/>
        <end position="67"/>
    </location>
</feature>
<organism evidence="4 5">
    <name type="scientific">Thiorhodococcus minor</name>
    <dbReference type="NCBI Taxonomy" id="57489"/>
    <lineage>
        <taxon>Bacteria</taxon>
        <taxon>Pseudomonadati</taxon>
        <taxon>Pseudomonadota</taxon>
        <taxon>Gammaproteobacteria</taxon>
        <taxon>Chromatiales</taxon>
        <taxon>Chromatiaceae</taxon>
        <taxon>Thiorhodococcus</taxon>
    </lineage>
</organism>
<dbReference type="Pfam" id="PF00571">
    <property type="entry name" value="CBS"/>
    <property type="match status" value="2"/>
</dbReference>
<keyword evidence="1 2" id="KW-0129">CBS domain</keyword>
<dbReference type="InterPro" id="IPR051257">
    <property type="entry name" value="Diverse_CBS-Domain"/>
</dbReference>
<feature type="domain" description="CBS" evidence="3">
    <location>
        <begin position="76"/>
        <end position="131"/>
    </location>
</feature>
<comment type="caution">
    <text evidence="4">The sequence shown here is derived from an EMBL/GenBank/DDBJ whole genome shotgun (WGS) entry which is preliminary data.</text>
</comment>
<dbReference type="SUPFAM" id="SSF54631">
    <property type="entry name" value="CBS-domain pair"/>
    <property type="match status" value="1"/>
</dbReference>
<reference evidence="4 5" key="1">
    <citation type="submission" date="2020-02" db="EMBL/GenBank/DDBJ databases">
        <title>Genome sequences of Thiorhodococcus mannitoliphagus and Thiorhodococcus minor, purple sulfur photosynthetic bacteria in the gammaproteobacterial family, Chromatiaceae.</title>
        <authorList>
            <person name="Aviles F.A."/>
            <person name="Meyer T.E."/>
            <person name="Kyndt J.A."/>
        </authorList>
    </citation>
    <scope>NUCLEOTIDE SEQUENCE [LARGE SCALE GENOMIC DNA]</scope>
    <source>
        <strain evidence="4 5">DSM 11518</strain>
    </source>
</reference>
<proteinExistence type="predicted"/>
<dbReference type="PANTHER" id="PTHR43080:SF2">
    <property type="entry name" value="CBS DOMAIN-CONTAINING PROTEIN"/>
    <property type="match status" value="1"/>
</dbReference>
<evidence type="ECO:0000259" key="3">
    <source>
        <dbReference type="PROSITE" id="PS51371"/>
    </source>
</evidence>
<protein>
    <submittedName>
        <fullName evidence="4">CBS domain-containing protein</fullName>
    </submittedName>
</protein>
<accession>A0A6M0JYH5</accession>
<keyword evidence="5" id="KW-1185">Reference proteome</keyword>
<evidence type="ECO:0000256" key="2">
    <source>
        <dbReference type="PROSITE-ProRule" id="PRU00703"/>
    </source>
</evidence>
<dbReference type="InterPro" id="IPR000644">
    <property type="entry name" value="CBS_dom"/>
</dbReference>
<gene>
    <name evidence="4" type="ORF">G3446_04440</name>
</gene>
<dbReference type="PANTHER" id="PTHR43080">
    <property type="entry name" value="CBS DOMAIN-CONTAINING PROTEIN CBSX3, MITOCHONDRIAL"/>
    <property type="match status" value="1"/>
</dbReference>
<evidence type="ECO:0000256" key="1">
    <source>
        <dbReference type="ARBA" id="ARBA00023122"/>
    </source>
</evidence>
<dbReference type="EMBL" id="JAAIJQ010000009">
    <property type="protein sequence ID" value="NEV61155.1"/>
    <property type="molecule type" value="Genomic_DNA"/>
</dbReference>
<dbReference type="Gene3D" id="3.10.580.10">
    <property type="entry name" value="CBS-domain"/>
    <property type="match status" value="1"/>
</dbReference>
<dbReference type="InterPro" id="IPR044725">
    <property type="entry name" value="CBSX3_CBS_dom"/>
</dbReference>
<dbReference type="CDD" id="cd04623">
    <property type="entry name" value="CBS_pair_bac_euk"/>
    <property type="match status" value="1"/>
</dbReference>
<dbReference type="SMART" id="SM00116">
    <property type="entry name" value="CBS"/>
    <property type="match status" value="2"/>
</dbReference>
<evidence type="ECO:0000313" key="5">
    <source>
        <dbReference type="Proteomes" id="UP000483379"/>
    </source>
</evidence>
<dbReference type="InterPro" id="IPR046342">
    <property type="entry name" value="CBS_dom_sf"/>
</dbReference>
<sequence length="142" mass="15746">MKKIQELLEGKGASVWSIGPDATVFDALTLMAEHRIGALLVVDDNGPVGLISERDYAREGILRGRASRDTPVRDIMTHRVVCATPEQSLEDAMILMTEKRVRHLPVIEDGQVLGLVSIGDLVKSIISEQKFIIEQLEHYINS</sequence>
<dbReference type="Proteomes" id="UP000483379">
    <property type="component" value="Unassembled WGS sequence"/>
</dbReference>
<name>A0A6M0JYH5_9GAMM</name>
<dbReference type="PROSITE" id="PS51371">
    <property type="entry name" value="CBS"/>
    <property type="match status" value="2"/>
</dbReference>
<evidence type="ECO:0000313" key="4">
    <source>
        <dbReference type="EMBL" id="NEV61155.1"/>
    </source>
</evidence>